<dbReference type="Proteomes" id="UP000585474">
    <property type="component" value="Unassembled WGS sequence"/>
</dbReference>
<accession>A0A7J0DTH7</accession>
<reference evidence="3" key="1">
    <citation type="submission" date="2019-07" db="EMBL/GenBank/DDBJ databases">
        <title>De Novo Assembly of kiwifruit Actinidia rufa.</title>
        <authorList>
            <person name="Sugita-Konishi S."/>
            <person name="Sato K."/>
            <person name="Mori E."/>
            <person name="Abe Y."/>
            <person name="Kisaki G."/>
            <person name="Hamano K."/>
            <person name="Suezawa K."/>
            <person name="Otani M."/>
            <person name="Fukuda T."/>
            <person name="Manabe T."/>
            <person name="Gomi K."/>
            <person name="Tabuchi M."/>
            <person name="Akimitsu K."/>
            <person name="Kataoka I."/>
        </authorList>
    </citation>
    <scope>NUCLEOTIDE SEQUENCE [LARGE SCALE GENOMIC DNA]</scope>
    <source>
        <strain evidence="3">cv. Fuchu</strain>
    </source>
</reference>
<dbReference type="OrthoDB" id="7473114at2759"/>
<protein>
    <recommendedName>
        <fullName evidence="1">Reverse transcriptase Ty1/copia-type domain-containing protein</fullName>
    </recommendedName>
</protein>
<dbReference type="PANTHER" id="PTHR11439:SF455">
    <property type="entry name" value="RLK (RECEPTOR-LIKE PROTEIN KINASE) 8, PUTATIVE-RELATED"/>
    <property type="match status" value="1"/>
</dbReference>
<dbReference type="InterPro" id="IPR013103">
    <property type="entry name" value="RVT_2"/>
</dbReference>
<dbReference type="EMBL" id="BJWL01000361">
    <property type="protein sequence ID" value="GFS40861.1"/>
    <property type="molecule type" value="Genomic_DNA"/>
</dbReference>
<dbReference type="PANTHER" id="PTHR11439">
    <property type="entry name" value="GAG-POL-RELATED RETROTRANSPOSON"/>
    <property type="match status" value="1"/>
</dbReference>
<dbReference type="AlphaFoldDB" id="A0A7J0DTH7"/>
<organism evidence="2 3">
    <name type="scientific">Actinidia rufa</name>
    <dbReference type="NCBI Taxonomy" id="165716"/>
    <lineage>
        <taxon>Eukaryota</taxon>
        <taxon>Viridiplantae</taxon>
        <taxon>Streptophyta</taxon>
        <taxon>Embryophyta</taxon>
        <taxon>Tracheophyta</taxon>
        <taxon>Spermatophyta</taxon>
        <taxon>Magnoliopsida</taxon>
        <taxon>eudicotyledons</taxon>
        <taxon>Gunneridae</taxon>
        <taxon>Pentapetalae</taxon>
        <taxon>asterids</taxon>
        <taxon>Ericales</taxon>
        <taxon>Actinidiaceae</taxon>
        <taxon>Actinidia</taxon>
    </lineage>
</organism>
<comment type="caution">
    <text evidence="2">The sequence shown here is derived from an EMBL/GenBank/DDBJ whole genome shotgun (WGS) entry which is preliminary data.</text>
</comment>
<keyword evidence="3" id="KW-1185">Reference proteome</keyword>
<evidence type="ECO:0000313" key="3">
    <source>
        <dbReference type="Proteomes" id="UP000585474"/>
    </source>
</evidence>
<dbReference type="Pfam" id="PF07727">
    <property type="entry name" value="RVT_2"/>
    <property type="match status" value="1"/>
</dbReference>
<evidence type="ECO:0000313" key="2">
    <source>
        <dbReference type="EMBL" id="GFS40861.1"/>
    </source>
</evidence>
<evidence type="ECO:0000259" key="1">
    <source>
        <dbReference type="Pfam" id="PF07727"/>
    </source>
</evidence>
<feature type="domain" description="Reverse transcriptase Ty1/copia-type" evidence="1">
    <location>
        <begin position="11"/>
        <end position="117"/>
    </location>
</feature>
<proteinExistence type="predicted"/>
<name>A0A7J0DTH7_9ERIC</name>
<gene>
    <name evidence="2" type="ORF">Acr_00g0070930</name>
</gene>
<sequence>MSANMDAHLKNRTWTLVPPTTAHNVVRCKWIYRLKCEVDGSIDHYKACLAAKGFHQQPGVDYFETFSPVVKPTTIRTNLAIATSMGWLIHQLGVNNAFLNGFLIEPVYNMTQPPGIVDPQHPCFVCIEATSTSLGLHLSQRLYITNLPTKVNLQNCKPVLTLSSTTVALSKHSGTPLANPSEYRQVVGALQYLTLTRLDIAFAVNKACTQRCPLDCC</sequence>